<comment type="caution">
    <text evidence="12">The sequence shown here is derived from an EMBL/GenBank/DDBJ whole genome shotgun (WGS) entry which is preliminary data.</text>
</comment>
<dbReference type="GO" id="GO:0032049">
    <property type="term" value="P:cardiolipin biosynthetic process"/>
    <property type="evidence" value="ECO:0007669"/>
    <property type="project" value="InterPro"/>
</dbReference>
<comment type="similarity">
    <text evidence="9">Belongs to the phospholipase D family. Cardiolipin synthase subfamily. ClsB sub-subfamily.</text>
</comment>
<dbReference type="GO" id="GO:0005886">
    <property type="term" value="C:plasma membrane"/>
    <property type="evidence" value="ECO:0007669"/>
    <property type="project" value="UniProtKB-SubCell"/>
</dbReference>
<feature type="domain" description="PLD phosphodiesterase" evidence="11">
    <location>
        <begin position="108"/>
        <end position="135"/>
    </location>
</feature>
<dbReference type="SMART" id="SM00155">
    <property type="entry name" value="PLDc"/>
    <property type="match status" value="2"/>
</dbReference>
<feature type="active site" evidence="9">
    <location>
        <position position="294"/>
    </location>
</feature>
<dbReference type="Pfam" id="PF13091">
    <property type="entry name" value="PLDc_2"/>
    <property type="match status" value="2"/>
</dbReference>
<dbReference type="PANTHER" id="PTHR21248">
    <property type="entry name" value="CARDIOLIPIN SYNTHASE"/>
    <property type="match status" value="1"/>
</dbReference>
<dbReference type="NCBIfam" id="NF008427">
    <property type="entry name" value="PRK11263.1"/>
    <property type="match status" value="1"/>
</dbReference>
<feature type="active site" evidence="9">
    <location>
        <position position="120"/>
    </location>
</feature>
<dbReference type="AlphaFoldDB" id="A0A5R9Q940"/>
<feature type="domain" description="PLD phosphodiesterase" evidence="11">
    <location>
        <begin position="289"/>
        <end position="316"/>
    </location>
</feature>
<dbReference type="GO" id="GO:0008808">
    <property type="term" value="F:cardiolipin synthase activity"/>
    <property type="evidence" value="ECO:0007669"/>
    <property type="project" value="InterPro"/>
</dbReference>
<keyword evidence="5 9" id="KW-0443">Lipid metabolism</keyword>
<keyword evidence="13" id="KW-1185">Reference proteome</keyword>
<dbReference type="HAMAP" id="MF_01917">
    <property type="entry name" value="Cardiolipin_synth_ClsB"/>
    <property type="match status" value="1"/>
</dbReference>
<evidence type="ECO:0000259" key="11">
    <source>
        <dbReference type="PROSITE" id="PS50035"/>
    </source>
</evidence>
<dbReference type="InterPro" id="IPR030872">
    <property type="entry name" value="Cardiolipin_synth_ClsB"/>
</dbReference>
<keyword evidence="2 9" id="KW-0444">Lipid biosynthesis</keyword>
<accession>A0A5R9Q940</accession>
<keyword evidence="8 9" id="KW-1208">Phospholipid metabolism</keyword>
<dbReference type="CDD" id="cd09110">
    <property type="entry name" value="PLDc_CLS_1"/>
    <property type="match status" value="1"/>
</dbReference>
<keyword evidence="3 9" id="KW-0808">Transferase</keyword>
<gene>
    <name evidence="9" type="primary">clsB</name>
    <name evidence="12" type="ORF">DN820_20385</name>
</gene>
<proteinExistence type="inferred from homology"/>
<reference evidence="12 13" key="1">
    <citation type="journal article" date="2017" name="Eur. J. Clin. Microbiol. Infect. Dis.">
        <title>Uncommonly isolated clinical Pseudomonas: identification and phylogenetic assignation.</title>
        <authorList>
            <person name="Mulet M."/>
            <person name="Gomila M."/>
            <person name="Ramirez A."/>
            <person name="Cardew S."/>
            <person name="Moore E.R."/>
            <person name="Lalucat J."/>
            <person name="Garcia-Valdes E."/>
        </authorList>
    </citation>
    <scope>NUCLEOTIDE SEQUENCE [LARGE SCALE GENOMIC DNA]</scope>
    <source>
        <strain evidence="12 13">SD129</strain>
    </source>
</reference>
<keyword evidence="1 9" id="KW-1003">Cell membrane</keyword>
<feature type="active site" evidence="9">
    <location>
        <position position="113"/>
    </location>
</feature>
<evidence type="ECO:0000256" key="2">
    <source>
        <dbReference type="ARBA" id="ARBA00022516"/>
    </source>
</evidence>
<feature type="active site" evidence="9">
    <location>
        <position position="115"/>
    </location>
</feature>
<feature type="region of interest" description="Disordered" evidence="10">
    <location>
        <begin position="395"/>
        <end position="417"/>
    </location>
</feature>
<feature type="active site" evidence="9">
    <location>
        <position position="301"/>
    </location>
</feature>
<dbReference type="InterPro" id="IPR001736">
    <property type="entry name" value="PLipase_D/transphosphatidylase"/>
</dbReference>
<dbReference type="InterPro" id="IPR025202">
    <property type="entry name" value="PLD-like_dom"/>
</dbReference>
<name>A0A5R9Q940_9GAMM</name>
<dbReference type="EMBL" id="QLAG01000038">
    <property type="protein sequence ID" value="TLX61647.1"/>
    <property type="molecule type" value="Genomic_DNA"/>
</dbReference>
<dbReference type="SUPFAM" id="SSF56024">
    <property type="entry name" value="Phospholipase D/nuclease"/>
    <property type="match status" value="2"/>
</dbReference>
<feature type="active site" evidence="9">
    <location>
        <position position="296"/>
    </location>
</feature>
<dbReference type="Proteomes" id="UP000306753">
    <property type="component" value="Unassembled WGS sequence"/>
</dbReference>
<evidence type="ECO:0000256" key="1">
    <source>
        <dbReference type="ARBA" id="ARBA00022475"/>
    </source>
</evidence>
<evidence type="ECO:0000256" key="3">
    <source>
        <dbReference type="ARBA" id="ARBA00022679"/>
    </source>
</evidence>
<evidence type="ECO:0000256" key="5">
    <source>
        <dbReference type="ARBA" id="ARBA00023098"/>
    </source>
</evidence>
<comment type="subcellular location">
    <subcellularLocation>
        <location evidence="9">Cell membrane</location>
        <topology evidence="9">Peripheral membrane protein</topology>
    </subcellularLocation>
</comment>
<dbReference type="Gene3D" id="3.30.870.10">
    <property type="entry name" value="Endonuclease Chain A"/>
    <property type="match status" value="2"/>
</dbReference>
<evidence type="ECO:0000256" key="10">
    <source>
        <dbReference type="SAM" id="MobiDB-lite"/>
    </source>
</evidence>
<keyword evidence="7 9" id="KW-0594">Phospholipid biosynthesis</keyword>
<dbReference type="OrthoDB" id="9762009at2"/>
<protein>
    <recommendedName>
        <fullName evidence="9">Cardiolipin synthase B</fullName>
        <shortName evidence="9">CL synthase</shortName>
        <ecNumber evidence="9">2.7.8.-</ecNumber>
    </recommendedName>
</protein>
<comment type="function">
    <text evidence="9">Catalyzes the phosphatidyl group transfer from one phosphatidylglycerol molecule to another to form cardiolipin (CL) (diphosphatidylglycerol) and glycerol.</text>
</comment>
<evidence type="ECO:0000256" key="9">
    <source>
        <dbReference type="HAMAP-Rule" id="MF_01917"/>
    </source>
</evidence>
<evidence type="ECO:0000313" key="13">
    <source>
        <dbReference type="Proteomes" id="UP000306753"/>
    </source>
</evidence>
<evidence type="ECO:0000256" key="6">
    <source>
        <dbReference type="ARBA" id="ARBA00023136"/>
    </source>
</evidence>
<dbReference type="CDD" id="cd09159">
    <property type="entry name" value="PLDc_ybhO_like_2"/>
    <property type="match status" value="1"/>
</dbReference>
<keyword evidence="6 9" id="KW-0472">Membrane</keyword>
<evidence type="ECO:0000256" key="7">
    <source>
        <dbReference type="ARBA" id="ARBA00023209"/>
    </source>
</evidence>
<dbReference type="PANTHER" id="PTHR21248:SF23">
    <property type="entry name" value="CARDIOLIPIN SYNTHASE B"/>
    <property type="match status" value="1"/>
</dbReference>
<evidence type="ECO:0000313" key="12">
    <source>
        <dbReference type="EMBL" id="TLX61647.1"/>
    </source>
</evidence>
<organism evidence="12 13">
    <name type="scientific">Stutzerimonas nosocomialis</name>
    <dbReference type="NCBI Taxonomy" id="1056496"/>
    <lineage>
        <taxon>Bacteria</taxon>
        <taxon>Pseudomonadati</taxon>
        <taxon>Pseudomonadota</taxon>
        <taxon>Gammaproteobacteria</taxon>
        <taxon>Pseudomonadales</taxon>
        <taxon>Pseudomonadaceae</taxon>
        <taxon>Stutzerimonas</taxon>
    </lineage>
</organism>
<sequence>MKFHWRDGNRLQLLENGEEFFPAVFEAIGLAQKEVLLETFILFEDKIGTHLQQVLIDAAKRGVSIDITVDGYGSADLSEPFIKSLTDVGIRIHMFDPRKRLFGKRVNVFRRLHRKIVVVDAEVAFIGGINFSADHVGDFGPGAKQDYAVMVEGPVVNDIHRFALTTVAPPEAGRWWNRRRAPYKHDTRVSPSRGDARTLFVTRDNEEHRNDIEEHYLQAIRDARSRLVIANAYFFPGYRVLREIRNAARRGVRVRLILQGEPDMPIAKFGARMLYNYLMRDGVEIHEYCRRPLHGKVALADYEWSTVGSSNLDPLSLSLNLEANLIIRDHTFNRQLHEKLDVLLQNDCRRIPLERIVRGYFWRAPLVFIIFHFLRHFPALVGLIPAHTPKVAVFGAPPPEEGALRPTQTSPLPRDSQ</sequence>
<evidence type="ECO:0000256" key="4">
    <source>
        <dbReference type="ARBA" id="ARBA00022737"/>
    </source>
</evidence>
<comment type="catalytic activity">
    <reaction evidence="9">
        <text>2 a 1,2-diacyl-sn-glycero-3-phospho-(1'-sn-glycerol) = a cardiolipin + glycerol</text>
        <dbReference type="Rhea" id="RHEA:31451"/>
        <dbReference type="ChEBI" id="CHEBI:17754"/>
        <dbReference type="ChEBI" id="CHEBI:62237"/>
        <dbReference type="ChEBI" id="CHEBI:64716"/>
    </reaction>
</comment>
<keyword evidence="4" id="KW-0677">Repeat</keyword>
<dbReference type="RefSeq" id="WP_138408462.1">
    <property type="nucleotide sequence ID" value="NZ_QLAE01000014.1"/>
</dbReference>
<dbReference type="PROSITE" id="PS50035">
    <property type="entry name" value="PLD"/>
    <property type="match status" value="2"/>
</dbReference>
<evidence type="ECO:0000256" key="8">
    <source>
        <dbReference type="ARBA" id="ARBA00023264"/>
    </source>
</evidence>
<dbReference type="EC" id="2.7.8.-" evidence="9"/>